<comment type="subcellular location">
    <subcellularLocation>
        <location evidence="1">Nucleus</location>
    </subcellularLocation>
</comment>
<dbReference type="GO" id="GO:0003680">
    <property type="term" value="F:minor groove of adenine-thymine-rich DNA binding"/>
    <property type="evidence" value="ECO:0007669"/>
    <property type="project" value="UniProtKB-UniRule"/>
</dbReference>
<name>F2CY06_HORVV</name>
<sequence>MDSTDSSSLAASSGAASSSPSPYYVHHRPSPSPSTAAFPSPPPPPPPPPPDAYHQHPLDVFSFPMGPDPHIPHAPCPPATATASQDDLGRKKRGRPRKYKPDGSGLIPSPSPSPCTAIVPVTPGSGGGPSSEKRRGRPPGSGKMQQLASLGKSFLGTVGTGFTPHVIIIPSGEDVAARIMSFSQQGPRAVCIMSASGAVSTATLHQDAGSGSVVKYEGRFEILCLSGSYLVIDDGVSRTRNGGLCIALCGADHRVIGGSVGGVLTAAGTVQVIVGSFMYAGSKKSRKGKAGQEAATGEEEQTGDANGGRGGGGVGGEAEEEAPSPLMPMPRGEEELPSDAMMGGWAGMMRQMESRSCGIDINSIRE</sequence>
<feature type="compositionally biased region" description="Pro residues" evidence="2">
    <location>
        <begin position="66"/>
        <end position="78"/>
    </location>
</feature>
<dbReference type="PANTHER" id="PTHR31500:SF58">
    <property type="entry name" value="AT-HOOK MOTIF NUCLEAR-LOCALIZED PROTEIN"/>
    <property type="match status" value="1"/>
</dbReference>
<dbReference type="InterPro" id="IPR005175">
    <property type="entry name" value="PPC_dom"/>
</dbReference>
<keyword evidence="1" id="KW-0804">Transcription</keyword>
<reference evidence="4" key="1">
    <citation type="journal article" date="2011" name="Plant Physiol.">
        <title>Comprehensive sequence analysis of 24,783 barley full-length cDNAs derived from 12 clone libraries.</title>
        <authorList>
            <person name="Matsumoto T."/>
            <person name="Tanaka T."/>
            <person name="Sakai H."/>
            <person name="Amano N."/>
            <person name="Kanamori H."/>
            <person name="Kurita K."/>
            <person name="Kikuta A."/>
            <person name="Kamiya K."/>
            <person name="Yamamoto M."/>
            <person name="Ikawa H."/>
            <person name="Fujii N."/>
            <person name="Hori K."/>
            <person name="Itoh T."/>
            <person name="Sato K."/>
        </authorList>
    </citation>
    <scope>NUCLEOTIDE SEQUENCE</scope>
    <source>
        <tissue evidence="4">Shoot</tissue>
    </source>
</reference>
<feature type="domain" description="PPC" evidence="3">
    <location>
        <begin position="159"/>
        <end position="304"/>
    </location>
</feature>
<keyword evidence="1" id="KW-0238">DNA-binding</keyword>
<comment type="function">
    <text evidence="1">Transcription factor that specifically binds AT-rich DNA sequences related to the nuclear matrix attachment regions (MARs).</text>
</comment>
<keyword evidence="1" id="KW-0805">Transcription regulation</keyword>
<evidence type="ECO:0000259" key="3">
    <source>
        <dbReference type="PROSITE" id="PS51742"/>
    </source>
</evidence>
<organism evidence="4">
    <name type="scientific">Hordeum vulgare subsp. vulgare</name>
    <name type="common">Domesticated barley</name>
    <dbReference type="NCBI Taxonomy" id="112509"/>
    <lineage>
        <taxon>Eukaryota</taxon>
        <taxon>Viridiplantae</taxon>
        <taxon>Streptophyta</taxon>
        <taxon>Embryophyta</taxon>
        <taxon>Tracheophyta</taxon>
        <taxon>Spermatophyta</taxon>
        <taxon>Magnoliopsida</taxon>
        <taxon>Liliopsida</taxon>
        <taxon>Poales</taxon>
        <taxon>Poaceae</taxon>
        <taxon>BOP clade</taxon>
        <taxon>Pooideae</taxon>
        <taxon>Triticodae</taxon>
        <taxon>Triticeae</taxon>
        <taxon>Hordeinae</taxon>
        <taxon>Hordeum</taxon>
    </lineage>
</organism>
<feature type="compositionally biased region" description="Low complexity" evidence="2">
    <location>
        <begin position="1"/>
        <end position="24"/>
    </location>
</feature>
<feature type="compositionally biased region" description="Pro residues" evidence="2">
    <location>
        <begin position="39"/>
        <end position="51"/>
    </location>
</feature>
<evidence type="ECO:0000256" key="2">
    <source>
        <dbReference type="SAM" id="MobiDB-lite"/>
    </source>
</evidence>
<dbReference type="EMBL" id="AK356510">
    <property type="protein sequence ID" value="BAJ87727.1"/>
    <property type="molecule type" value="mRNA"/>
</dbReference>
<feature type="region of interest" description="Disordered" evidence="2">
    <location>
        <begin position="287"/>
        <end position="340"/>
    </location>
</feature>
<feature type="compositionally biased region" description="Gly residues" evidence="2">
    <location>
        <begin position="305"/>
        <end position="316"/>
    </location>
</feature>
<dbReference type="PANTHER" id="PTHR31500">
    <property type="entry name" value="AT-HOOK MOTIF NUCLEAR-LOCALIZED PROTEIN 9"/>
    <property type="match status" value="1"/>
</dbReference>
<dbReference type="GO" id="GO:0005634">
    <property type="term" value="C:nucleus"/>
    <property type="evidence" value="ECO:0007669"/>
    <property type="project" value="UniProtKB-SubCell"/>
</dbReference>
<dbReference type="Gene3D" id="3.30.1330.80">
    <property type="entry name" value="Hypothetical protein, similar to alpha- acetolactate decarboxylase, domain 2"/>
    <property type="match status" value="1"/>
</dbReference>
<accession>F2CY06</accession>
<dbReference type="Pfam" id="PF03479">
    <property type="entry name" value="PCC"/>
    <property type="match status" value="1"/>
</dbReference>
<dbReference type="CDD" id="cd11378">
    <property type="entry name" value="DUF296"/>
    <property type="match status" value="1"/>
</dbReference>
<dbReference type="PROSITE" id="PS51742">
    <property type="entry name" value="PPC"/>
    <property type="match status" value="1"/>
</dbReference>
<dbReference type="AlphaFoldDB" id="F2CY06"/>
<evidence type="ECO:0000313" key="4">
    <source>
        <dbReference type="EMBL" id="BAJ87727.1"/>
    </source>
</evidence>
<feature type="region of interest" description="Disordered" evidence="2">
    <location>
        <begin position="1"/>
        <end position="145"/>
    </location>
</feature>
<dbReference type="SUPFAM" id="SSF117856">
    <property type="entry name" value="AF0104/ALDC/Ptd012-like"/>
    <property type="match status" value="1"/>
</dbReference>
<keyword evidence="1" id="KW-0539">Nucleus</keyword>
<protein>
    <recommendedName>
        <fullName evidence="1">AT-hook motif nuclear-localized protein</fullName>
    </recommendedName>
</protein>
<comment type="domain">
    <text evidence="1">The PPC domain mediates interactions between AHL proteins.</text>
</comment>
<evidence type="ECO:0000256" key="1">
    <source>
        <dbReference type="RuleBase" id="RU367031"/>
    </source>
</evidence>
<proteinExistence type="evidence at transcript level"/>
<dbReference type="InterPro" id="IPR039605">
    <property type="entry name" value="AHL"/>
</dbReference>